<protein>
    <submittedName>
        <fullName evidence="2">Uncharacterized protein</fullName>
    </submittedName>
</protein>
<dbReference type="EMBL" id="NCDQ01000130">
    <property type="protein sequence ID" value="OYX03658.1"/>
    <property type="molecule type" value="Genomic_DNA"/>
</dbReference>
<proteinExistence type="predicted"/>
<name>A0A258D7B6_CAUVI</name>
<reference evidence="2 3" key="1">
    <citation type="submission" date="2017-03" db="EMBL/GenBank/DDBJ databases">
        <title>Lifting the veil on microbial sulfur biogeochemistry in mining wastewaters.</title>
        <authorList>
            <person name="Kantor R.S."/>
            <person name="Colenbrander Nelson T."/>
            <person name="Marshall S."/>
            <person name="Bennett D."/>
            <person name="Apte S."/>
            <person name="Camacho D."/>
            <person name="Thomas B.C."/>
            <person name="Warren L.A."/>
            <person name="Banfield J.F."/>
        </authorList>
    </citation>
    <scope>NUCLEOTIDE SEQUENCE [LARGE SCALE GENOMIC DNA]</scope>
    <source>
        <strain evidence="2">32-67-7</strain>
    </source>
</reference>
<keyword evidence="1" id="KW-0812">Transmembrane</keyword>
<sequence length="44" mass="5008">MLPADFAISFDLSAFLMRRLLPVAITLYLWLGLVSALRLTHLTF</sequence>
<keyword evidence="1" id="KW-1133">Transmembrane helix</keyword>
<gene>
    <name evidence="2" type="ORF">B7Z12_09570</name>
</gene>
<dbReference type="Proteomes" id="UP000215616">
    <property type="component" value="Unassembled WGS sequence"/>
</dbReference>
<accession>A0A258D7B6</accession>
<evidence type="ECO:0000256" key="1">
    <source>
        <dbReference type="SAM" id="Phobius"/>
    </source>
</evidence>
<evidence type="ECO:0000313" key="2">
    <source>
        <dbReference type="EMBL" id="OYX03658.1"/>
    </source>
</evidence>
<comment type="caution">
    <text evidence="2">The sequence shown here is derived from an EMBL/GenBank/DDBJ whole genome shotgun (WGS) entry which is preliminary data.</text>
</comment>
<evidence type="ECO:0000313" key="3">
    <source>
        <dbReference type="Proteomes" id="UP000215616"/>
    </source>
</evidence>
<dbReference type="AlphaFoldDB" id="A0A258D7B6"/>
<feature type="transmembrane region" description="Helical" evidence="1">
    <location>
        <begin position="20"/>
        <end position="39"/>
    </location>
</feature>
<organism evidence="2 3">
    <name type="scientific">Caulobacter vibrioides</name>
    <name type="common">Caulobacter crescentus</name>
    <dbReference type="NCBI Taxonomy" id="155892"/>
    <lineage>
        <taxon>Bacteria</taxon>
        <taxon>Pseudomonadati</taxon>
        <taxon>Pseudomonadota</taxon>
        <taxon>Alphaproteobacteria</taxon>
        <taxon>Caulobacterales</taxon>
        <taxon>Caulobacteraceae</taxon>
        <taxon>Caulobacter</taxon>
    </lineage>
</organism>
<keyword evidence="1" id="KW-0472">Membrane</keyword>